<keyword evidence="3 9" id="KW-0547">Nucleotide-binding</keyword>
<keyword evidence="9" id="KW-0963">Cytoplasm</keyword>
<dbReference type="EC" id="2.7.1.15" evidence="9"/>
<dbReference type="InterPro" id="IPR011877">
    <property type="entry name" value="Ribokinase"/>
</dbReference>
<dbReference type="AlphaFoldDB" id="A0A1H5MKJ6"/>
<dbReference type="PANTHER" id="PTHR10584">
    <property type="entry name" value="SUGAR KINASE"/>
    <property type="match status" value="1"/>
</dbReference>
<dbReference type="GO" id="GO:0005829">
    <property type="term" value="C:cytosol"/>
    <property type="evidence" value="ECO:0007669"/>
    <property type="project" value="TreeGrafter"/>
</dbReference>
<keyword evidence="4 9" id="KW-0418">Kinase</keyword>
<dbReference type="GO" id="GO:0004747">
    <property type="term" value="F:ribokinase activity"/>
    <property type="evidence" value="ECO:0007669"/>
    <property type="project" value="UniProtKB-UniRule"/>
</dbReference>
<feature type="binding site" evidence="9">
    <location>
        <position position="247"/>
    </location>
    <ligand>
        <name>substrate</name>
    </ligand>
</feature>
<dbReference type="PRINTS" id="PR00990">
    <property type="entry name" value="RIBOKINASE"/>
</dbReference>
<keyword evidence="12" id="KW-1185">Reference proteome</keyword>
<comment type="subunit">
    <text evidence="9">Homodimer.</text>
</comment>
<dbReference type="RefSeq" id="WP_069111699.1">
    <property type="nucleotide sequence ID" value="NZ_FNUC01000003.1"/>
</dbReference>
<evidence type="ECO:0000256" key="9">
    <source>
        <dbReference type="HAMAP-Rule" id="MF_01987"/>
    </source>
</evidence>
<feature type="binding site" evidence="9">
    <location>
        <begin position="40"/>
        <end position="44"/>
    </location>
    <ligand>
        <name>substrate</name>
    </ligand>
</feature>
<reference evidence="12" key="1">
    <citation type="submission" date="2016-10" db="EMBL/GenBank/DDBJ databases">
        <authorList>
            <person name="Varghese N."/>
            <person name="Submissions S."/>
        </authorList>
    </citation>
    <scope>NUCLEOTIDE SEQUENCE [LARGE SCALE GENOMIC DNA]</scope>
    <source>
        <strain evidence="12">DSM 45237</strain>
    </source>
</reference>
<feature type="binding site" evidence="9">
    <location>
        <position position="280"/>
    </location>
    <ligand>
        <name>K(+)</name>
        <dbReference type="ChEBI" id="CHEBI:29103"/>
    </ligand>
</feature>
<dbReference type="Proteomes" id="UP000181980">
    <property type="component" value="Unassembled WGS sequence"/>
</dbReference>
<dbReference type="UniPathway" id="UPA00916">
    <property type="reaction ID" value="UER00889"/>
</dbReference>
<evidence type="ECO:0000313" key="12">
    <source>
        <dbReference type="Proteomes" id="UP000181980"/>
    </source>
</evidence>
<evidence type="ECO:0000256" key="7">
    <source>
        <dbReference type="ARBA" id="ARBA00022958"/>
    </source>
</evidence>
<evidence type="ECO:0000256" key="2">
    <source>
        <dbReference type="ARBA" id="ARBA00022723"/>
    </source>
</evidence>
<evidence type="ECO:0000256" key="6">
    <source>
        <dbReference type="ARBA" id="ARBA00022842"/>
    </source>
</evidence>
<keyword evidence="6 9" id="KW-0460">Magnesium</keyword>
<sequence length="301" mass="29805">MTARVVVVGSLNVDRTFRVERLPAAGHTIHARSSSTAAGGKGANQAVAAALLGADVALVGAVGRDRGGDDLLASVAAAGVDVTGVVRADAPTGEAVVLVDADAENLIVVSGGANLCLDAAAVTSAVRAARFVVTGFEVPDDAVLAAAARARELGARFVLNPSPMRPLPGGLLGPGALLVVNEHELAMLAGDGPVAGRADAASARFGGCDVLVTLGARGALLHEAAGGRTAELVAPRVDAVDTTGCGDAFMGALVAGLAADLDPAGAAARAVEAGAYVATRPGAQGSYPTSEELTRWRRARQ</sequence>
<evidence type="ECO:0000256" key="1">
    <source>
        <dbReference type="ARBA" id="ARBA00022679"/>
    </source>
</evidence>
<evidence type="ECO:0000256" key="3">
    <source>
        <dbReference type="ARBA" id="ARBA00022741"/>
    </source>
</evidence>
<keyword evidence="7 9" id="KW-0630">Potassium</keyword>
<comment type="cofactor">
    <cofactor evidence="9">
        <name>Mg(2+)</name>
        <dbReference type="ChEBI" id="CHEBI:18420"/>
    </cofactor>
    <text evidence="9">Requires a divalent cation, most likely magnesium in vivo, as an electrophilic catalyst to aid phosphoryl group transfer. It is the chelate of the metal and the nucleotide that is the actual substrate.</text>
</comment>
<comment type="activity regulation">
    <text evidence="9">Activated by a monovalent cation that binds near, but not in, the active site. The most likely occupant of the site in vivo is potassium. Ion binding induces a conformational change that may alter substrate affinity.</text>
</comment>
<dbReference type="CDD" id="cd01174">
    <property type="entry name" value="ribokinase"/>
    <property type="match status" value="1"/>
</dbReference>
<accession>A0A1H5MKJ6</accession>
<feature type="binding site" evidence="9">
    <location>
        <position position="286"/>
    </location>
    <ligand>
        <name>K(+)</name>
        <dbReference type="ChEBI" id="CHEBI:29103"/>
    </ligand>
</feature>
<comment type="pathway">
    <text evidence="9">Carbohydrate metabolism; D-ribose degradation; D-ribose 5-phosphate from beta-D-ribopyranose: step 2/2.</text>
</comment>
<feature type="binding site" evidence="9">
    <location>
        <position position="277"/>
    </location>
    <ligand>
        <name>K(+)</name>
        <dbReference type="ChEBI" id="CHEBI:29103"/>
    </ligand>
</feature>
<dbReference type="SUPFAM" id="SSF53613">
    <property type="entry name" value="Ribokinase-like"/>
    <property type="match status" value="1"/>
</dbReference>
<dbReference type="OrthoDB" id="9775849at2"/>
<feature type="domain" description="Carbohydrate kinase PfkB" evidence="10">
    <location>
        <begin position="3"/>
        <end position="289"/>
    </location>
</feature>
<comment type="similarity">
    <text evidence="9">Belongs to the carbohydrate kinase PfkB family. Ribokinase subfamily.</text>
</comment>
<evidence type="ECO:0000256" key="8">
    <source>
        <dbReference type="ARBA" id="ARBA00023277"/>
    </source>
</evidence>
<protein>
    <recommendedName>
        <fullName evidence="9">Ribokinase</fullName>
        <shortName evidence="9">RK</shortName>
        <ecNumber evidence="9">2.7.1.15</ecNumber>
    </recommendedName>
</protein>
<keyword evidence="8 9" id="KW-0119">Carbohydrate metabolism</keyword>
<feature type="binding site" evidence="9">
    <location>
        <begin position="246"/>
        <end position="247"/>
    </location>
    <ligand>
        <name>ATP</name>
        <dbReference type="ChEBI" id="CHEBI:30616"/>
    </ligand>
</feature>
<feature type="binding site" evidence="9">
    <location>
        <position position="243"/>
    </location>
    <ligand>
        <name>K(+)</name>
        <dbReference type="ChEBI" id="CHEBI:29103"/>
    </ligand>
</feature>
<comment type="catalytic activity">
    <reaction evidence="9">
        <text>D-ribose + ATP = D-ribose 5-phosphate + ADP + H(+)</text>
        <dbReference type="Rhea" id="RHEA:13697"/>
        <dbReference type="ChEBI" id="CHEBI:15378"/>
        <dbReference type="ChEBI" id="CHEBI:30616"/>
        <dbReference type="ChEBI" id="CHEBI:47013"/>
        <dbReference type="ChEBI" id="CHEBI:78346"/>
        <dbReference type="ChEBI" id="CHEBI:456216"/>
        <dbReference type="EC" id="2.7.1.15"/>
    </reaction>
</comment>
<keyword evidence="2 9" id="KW-0479">Metal-binding</keyword>
<comment type="function">
    <text evidence="9">Catalyzes the phosphorylation of ribose at O-5 in a reaction requiring ATP and magnesium. The resulting D-ribose-5-phosphate can then be used either for sythesis of nucleotides, histidine, and tryptophan, or as a component of the pentose phosphate pathway.</text>
</comment>
<feature type="binding site" evidence="9">
    <location>
        <position position="181"/>
    </location>
    <ligand>
        <name>ATP</name>
        <dbReference type="ChEBI" id="CHEBI:30616"/>
    </ligand>
</feature>
<evidence type="ECO:0000256" key="5">
    <source>
        <dbReference type="ARBA" id="ARBA00022840"/>
    </source>
</evidence>
<comment type="caution">
    <text evidence="9">Lacks conserved residue(s) required for the propagation of feature annotation.</text>
</comment>
<dbReference type="STRING" id="561176.SAMN04488561_3246"/>
<keyword evidence="5 9" id="KW-0067">ATP-binding</keyword>
<dbReference type="PANTHER" id="PTHR10584:SF166">
    <property type="entry name" value="RIBOKINASE"/>
    <property type="match status" value="1"/>
</dbReference>
<evidence type="ECO:0000313" key="11">
    <source>
        <dbReference type="EMBL" id="SEE89902.1"/>
    </source>
</evidence>
<dbReference type="HAMAP" id="MF_01987">
    <property type="entry name" value="Ribokinase"/>
    <property type="match status" value="1"/>
</dbReference>
<feature type="binding site" evidence="9">
    <location>
        <begin position="12"/>
        <end position="14"/>
    </location>
    <ligand>
        <name>substrate</name>
    </ligand>
</feature>
<organism evidence="11 12">
    <name type="scientific">Jiangella alba</name>
    <dbReference type="NCBI Taxonomy" id="561176"/>
    <lineage>
        <taxon>Bacteria</taxon>
        <taxon>Bacillati</taxon>
        <taxon>Actinomycetota</taxon>
        <taxon>Actinomycetes</taxon>
        <taxon>Jiangellales</taxon>
        <taxon>Jiangellaceae</taxon>
        <taxon>Jiangella</taxon>
    </lineage>
</organism>
<evidence type="ECO:0000259" key="10">
    <source>
        <dbReference type="Pfam" id="PF00294"/>
    </source>
</evidence>
<dbReference type="EMBL" id="FNUC01000003">
    <property type="protein sequence ID" value="SEE89902.1"/>
    <property type="molecule type" value="Genomic_DNA"/>
</dbReference>
<dbReference type="Pfam" id="PF00294">
    <property type="entry name" value="PfkB"/>
    <property type="match status" value="1"/>
</dbReference>
<comment type="subcellular location">
    <subcellularLocation>
        <location evidence="9">Cytoplasm</location>
    </subcellularLocation>
</comment>
<dbReference type="InterPro" id="IPR029056">
    <property type="entry name" value="Ribokinase-like"/>
</dbReference>
<dbReference type="GO" id="GO:0046872">
    <property type="term" value="F:metal ion binding"/>
    <property type="evidence" value="ECO:0007669"/>
    <property type="project" value="UniProtKB-KW"/>
</dbReference>
<feature type="binding site" evidence="9">
    <location>
        <begin position="213"/>
        <end position="218"/>
    </location>
    <ligand>
        <name>ATP</name>
        <dbReference type="ChEBI" id="CHEBI:30616"/>
    </ligand>
</feature>
<feature type="active site" description="Proton acceptor" evidence="9">
    <location>
        <position position="247"/>
    </location>
</feature>
<proteinExistence type="inferred from homology"/>
<dbReference type="GO" id="GO:0005524">
    <property type="term" value="F:ATP binding"/>
    <property type="evidence" value="ECO:0007669"/>
    <property type="project" value="UniProtKB-UniRule"/>
</dbReference>
<name>A0A1H5MKJ6_9ACTN</name>
<feature type="binding site" evidence="9">
    <location>
        <position position="282"/>
    </location>
    <ligand>
        <name>K(+)</name>
        <dbReference type="ChEBI" id="CHEBI:29103"/>
    </ligand>
</feature>
<feature type="binding site" evidence="9">
    <location>
        <position position="137"/>
    </location>
    <ligand>
        <name>substrate</name>
    </ligand>
</feature>
<dbReference type="Gene3D" id="3.40.1190.20">
    <property type="match status" value="1"/>
</dbReference>
<keyword evidence="1 9" id="KW-0808">Transferase</keyword>
<evidence type="ECO:0000256" key="4">
    <source>
        <dbReference type="ARBA" id="ARBA00022777"/>
    </source>
</evidence>
<dbReference type="InterPro" id="IPR002139">
    <property type="entry name" value="Ribo/fructo_kinase"/>
</dbReference>
<dbReference type="InterPro" id="IPR011611">
    <property type="entry name" value="PfkB_dom"/>
</dbReference>
<gene>
    <name evidence="9" type="primary">rbsK</name>
    <name evidence="11" type="ORF">SAMN04488561_3246</name>
</gene>
<dbReference type="GO" id="GO:0019303">
    <property type="term" value="P:D-ribose catabolic process"/>
    <property type="evidence" value="ECO:0007669"/>
    <property type="project" value="UniProtKB-UniRule"/>
</dbReference>
<feature type="binding site" evidence="9">
    <location>
        <position position="241"/>
    </location>
    <ligand>
        <name>K(+)</name>
        <dbReference type="ChEBI" id="CHEBI:29103"/>
    </ligand>
</feature>